<dbReference type="PROSITE" id="PS50929">
    <property type="entry name" value="ABC_TM1F"/>
    <property type="match status" value="1"/>
</dbReference>
<dbReference type="SUPFAM" id="SSF90123">
    <property type="entry name" value="ABC transporter transmembrane region"/>
    <property type="match status" value="1"/>
</dbReference>
<dbReference type="Gene3D" id="3.40.50.300">
    <property type="entry name" value="P-loop containing nucleotide triphosphate hydrolases"/>
    <property type="match status" value="1"/>
</dbReference>
<feature type="transmembrane region" description="Helical" evidence="7">
    <location>
        <begin position="42"/>
        <end position="62"/>
    </location>
</feature>
<dbReference type="InterPro" id="IPR036640">
    <property type="entry name" value="ABC1_TM_sf"/>
</dbReference>
<evidence type="ECO:0000256" key="5">
    <source>
        <dbReference type="ARBA" id="ARBA00022989"/>
    </source>
</evidence>
<dbReference type="CDD" id="cd03228">
    <property type="entry name" value="ABCC_MRP_Like"/>
    <property type="match status" value="1"/>
</dbReference>
<dbReference type="Gene3D" id="1.20.1560.10">
    <property type="entry name" value="ABC transporter type 1, transmembrane domain"/>
    <property type="match status" value="1"/>
</dbReference>
<name>A0A1G8L050_9RHOB</name>
<dbReference type="EMBL" id="FNEK01000003">
    <property type="protein sequence ID" value="SDI48997.1"/>
    <property type="molecule type" value="Genomic_DNA"/>
</dbReference>
<feature type="transmembrane region" description="Helical" evidence="7">
    <location>
        <begin position="18"/>
        <end position="36"/>
    </location>
</feature>
<dbReference type="GO" id="GO:0016887">
    <property type="term" value="F:ATP hydrolysis activity"/>
    <property type="evidence" value="ECO:0007669"/>
    <property type="project" value="InterPro"/>
</dbReference>
<feature type="transmembrane region" description="Helical" evidence="7">
    <location>
        <begin position="139"/>
        <end position="160"/>
    </location>
</feature>
<dbReference type="InterPro" id="IPR003593">
    <property type="entry name" value="AAA+_ATPase"/>
</dbReference>
<proteinExistence type="predicted"/>
<dbReference type="STRING" id="571298.SAMN04488026_1003140"/>
<keyword evidence="11" id="KW-1185">Reference proteome</keyword>
<dbReference type="Proteomes" id="UP000199382">
    <property type="component" value="Unassembled WGS sequence"/>
</dbReference>
<feature type="domain" description="ABC transporter" evidence="8">
    <location>
        <begin position="343"/>
        <end position="551"/>
    </location>
</feature>
<evidence type="ECO:0000256" key="3">
    <source>
        <dbReference type="ARBA" id="ARBA00022741"/>
    </source>
</evidence>
<evidence type="ECO:0000256" key="2">
    <source>
        <dbReference type="ARBA" id="ARBA00022692"/>
    </source>
</evidence>
<keyword evidence="6 7" id="KW-0472">Membrane</keyword>
<dbReference type="GO" id="GO:0140359">
    <property type="term" value="F:ABC-type transporter activity"/>
    <property type="evidence" value="ECO:0007669"/>
    <property type="project" value="InterPro"/>
</dbReference>
<dbReference type="OrthoDB" id="5288404at2"/>
<dbReference type="Pfam" id="PF00005">
    <property type="entry name" value="ABC_tran"/>
    <property type="match status" value="1"/>
</dbReference>
<dbReference type="AlphaFoldDB" id="A0A1G8L050"/>
<dbReference type="PROSITE" id="PS00211">
    <property type="entry name" value="ABC_TRANSPORTER_1"/>
    <property type="match status" value="1"/>
</dbReference>
<reference evidence="10 11" key="1">
    <citation type="submission" date="2016-10" db="EMBL/GenBank/DDBJ databases">
        <authorList>
            <person name="de Groot N.N."/>
        </authorList>
    </citation>
    <scope>NUCLEOTIDE SEQUENCE [LARGE SCALE GENOMIC DNA]</scope>
    <source>
        <strain evidence="10 11">DSM 25294</strain>
    </source>
</reference>
<keyword evidence="4 10" id="KW-0067">ATP-binding</keyword>
<dbReference type="PANTHER" id="PTHR24221">
    <property type="entry name" value="ATP-BINDING CASSETTE SUB-FAMILY B"/>
    <property type="match status" value="1"/>
</dbReference>
<evidence type="ECO:0000313" key="11">
    <source>
        <dbReference type="Proteomes" id="UP000199382"/>
    </source>
</evidence>
<protein>
    <submittedName>
        <fullName evidence="10">ATP-binding cassette, subfamily C, CydC</fullName>
    </submittedName>
</protein>
<dbReference type="InterPro" id="IPR039421">
    <property type="entry name" value="Type_1_exporter"/>
</dbReference>
<dbReference type="InterPro" id="IPR027417">
    <property type="entry name" value="P-loop_NTPase"/>
</dbReference>
<dbReference type="PANTHER" id="PTHR24221:SF654">
    <property type="entry name" value="ATP-BINDING CASSETTE SUB-FAMILY B MEMBER 6"/>
    <property type="match status" value="1"/>
</dbReference>
<keyword evidence="5 7" id="KW-1133">Transmembrane helix</keyword>
<evidence type="ECO:0000256" key="1">
    <source>
        <dbReference type="ARBA" id="ARBA00004651"/>
    </source>
</evidence>
<dbReference type="PROSITE" id="PS50893">
    <property type="entry name" value="ABC_TRANSPORTER_2"/>
    <property type="match status" value="1"/>
</dbReference>
<keyword evidence="3" id="KW-0547">Nucleotide-binding</keyword>
<evidence type="ECO:0000313" key="10">
    <source>
        <dbReference type="EMBL" id="SDI48997.1"/>
    </source>
</evidence>
<accession>A0A1G8L050</accession>
<dbReference type="SMART" id="SM00382">
    <property type="entry name" value="AAA"/>
    <property type="match status" value="1"/>
</dbReference>
<feature type="transmembrane region" description="Helical" evidence="7">
    <location>
        <begin position="166"/>
        <end position="185"/>
    </location>
</feature>
<dbReference type="SUPFAM" id="SSF52540">
    <property type="entry name" value="P-loop containing nucleoside triphosphate hydrolases"/>
    <property type="match status" value="1"/>
</dbReference>
<gene>
    <name evidence="10" type="ORF">SAMN04488026_1003140</name>
</gene>
<organism evidence="10 11">
    <name type="scientific">Aliiruegeria lutimaris</name>
    <dbReference type="NCBI Taxonomy" id="571298"/>
    <lineage>
        <taxon>Bacteria</taxon>
        <taxon>Pseudomonadati</taxon>
        <taxon>Pseudomonadota</taxon>
        <taxon>Alphaproteobacteria</taxon>
        <taxon>Rhodobacterales</taxon>
        <taxon>Roseobacteraceae</taxon>
        <taxon>Aliiruegeria</taxon>
    </lineage>
</organism>
<evidence type="ECO:0000256" key="4">
    <source>
        <dbReference type="ARBA" id="ARBA00022840"/>
    </source>
</evidence>
<evidence type="ECO:0000259" key="8">
    <source>
        <dbReference type="PROSITE" id="PS50893"/>
    </source>
</evidence>
<sequence length="551" mass="58109">MKPLIPILKLVWNADRAAFLRGIALAVVVLVMGVALLGLSGWFIMAAGAAGLAGTGAGFDVFRPSAGVRFLALGRTAARYGERLLTHDATLKAFAALRGRLLRGISAAPYRSLLRLRGAEMLHRLTADIDALDGIALRLAIPLLVGALVLAGGLAALTWLVDFRVAAWSVLSLALGATLALIWAARRSDRPSRMAEAAGRACRVRLIDHLRGRAMLAFAGRLDLSRQAVLGADARARQERLILARTERRTGAVVSLTATFSAAGALYIGAELALRGEISPAFAALGFFATLGMAEVVGPLRRAMREIGGMRDTARRVLRWLPGPVAPIADAVPMAPPDPEARLELVNLTVSATPDGPRLVSALSLRIRPGQTLALVGRSGAGKTTVLDVAAGLIAPRAGDVRLLGRALPQWEERALRRHLGYLPQRSALTSGTIGEALRLARPEASDAELYAVLSRVALDGVVERIGGLDARLGEGGRGLSGGESRRLALARVLLRAPDVLLLDEPTEGLDRATAERVLGGIRAACPNAAILMAAHRAVERDWADALHSVG</sequence>
<dbReference type="GO" id="GO:0005524">
    <property type="term" value="F:ATP binding"/>
    <property type="evidence" value="ECO:0007669"/>
    <property type="project" value="UniProtKB-KW"/>
</dbReference>
<dbReference type="InterPro" id="IPR003439">
    <property type="entry name" value="ABC_transporter-like_ATP-bd"/>
</dbReference>
<feature type="transmembrane region" description="Helical" evidence="7">
    <location>
        <begin position="281"/>
        <end position="300"/>
    </location>
</feature>
<evidence type="ECO:0000259" key="9">
    <source>
        <dbReference type="PROSITE" id="PS50929"/>
    </source>
</evidence>
<keyword evidence="2 7" id="KW-0812">Transmembrane</keyword>
<comment type="subcellular location">
    <subcellularLocation>
        <location evidence="1">Cell membrane</location>
        <topology evidence="1">Multi-pass membrane protein</topology>
    </subcellularLocation>
</comment>
<feature type="domain" description="ABC transmembrane type-1" evidence="9">
    <location>
        <begin position="22"/>
        <end position="309"/>
    </location>
</feature>
<dbReference type="Pfam" id="PF00664">
    <property type="entry name" value="ABC_membrane"/>
    <property type="match status" value="1"/>
</dbReference>
<evidence type="ECO:0000256" key="6">
    <source>
        <dbReference type="ARBA" id="ARBA00023136"/>
    </source>
</evidence>
<feature type="transmembrane region" description="Helical" evidence="7">
    <location>
        <begin position="250"/>
        <end position="269"/>
    </location>
</feature>
<evidence type="ECO:0000256" key="7">
    <source>
        <dbReference type="SAM" id="Phobius"/>
    </source>
</evidence>
<dbReference type="InterPro" id="IPR011527">
    <property type="entry name" value="ABC1_TM_dom"/>
</dbReference>
<dbReference type="InterPro" id="IPR017871">
    <property type="entry name" value="ABC_transporter-like_CS"/>
</dbReference>
<dbReference type="RefSeq" id="WP_093149028.1">
    <property type="nucleotide sequence ID" value="NZ_FNEK01000003.1"/>
</dbReference>
<dbReference type="GO" id="GO:0034040">
    <property type="term" value="F:ATPase-coupled lipid transmembrane transporter activity"/>
    <property type="evidence" value="ECO:0007669"/>
    <property type="project" value="TreeGrafter"/>
</dbReference>
<dbReference type="GO" id="GO:0005886">
    <property type="term" value="C:plasma membrane"/>
    <property type="evidence" value="ECO:0007669"/>
    <property type="project" value="UniProtKB-SubCell"/>
</dbReference>